<feature type="transmembrane region" description="Helical" evidence="1">
    <location>
        <begin position="21"/>
        <end position="43"/>
    </location>
</feature>
<comment type="caution">
    <text evidence="2">The sequence shown here is derived from an EMBL/GenBank/DDBJ whole genome shotgun (WGS) entry which is preliminary data.</text>
</comment>
<accession>A0AA38XRK4</accession>
<protein>
    <submittedName>
        <fullName evidence="2">Uncharacterized protein</fullName>
    </submittedName>
</protein>
<feature type="transmembrane region" description="Helical" evidence="1">
    <location>
        <begin position="131"/>
        <end position="149"/>
    </location>
</feature>
<keyword evidence="3" id="KW-1185">Reference proteome</keyword>
<dbReference type="EMBL" id="JAPDRN010000138">
    <property type="protein sequence ID" value="KAJ9618807.1"/>
    <property type="molecule type" value="Genomic_DNA"/>
</dbReference>
<sequence length="153" mass="16270">MISMDKISSTTTAATIISAWPYVWAYVYSFMLLSIALATFTPAAHHVAERAGFPQPRDRPLNVYVYLLTGSQLMIGLSVAVLVFLGDWKAVSVVIACSTPMGLIGTTLSARTPSTGGGGGSGGGIIGNKPFWSHAMMVTIGTCAAWRLIKENW</sequence>
<feature type="transmembrane region" description="Helical" evidence="1">
    <location>
        <begin position="91"/>
        <end position="111"/>
    </location>
</feature>
<proteinExistence type="predicted"/>
<feature type="transmembrane region" description="Helical" evidence="1">
    <location>
        <begin position="63"/>
        <end position="84"/>
    </location>
</feature>
<evidence type="ECO:0000313" key="2">
    <source>
        <dbReference type="EMBL" id="KAJ9618807.1"/>
    </source>
</evidence>
<name>A0AA38XRK4_9EURO</name>
<dbReference type="AlphaFoldDB" id="A0AA38XRK4"/>
<evidence type="ECO:0000313" key="3">
    <source>
        <dbReference type="Proteomes" id="UP001172681"/>
    </source>
</evidence>
<organism evidence="2 3">
    <name type="scientific">Knufia peltigerae</name>
    <dbReference type="NCBI Taxonomy" id="1002370"/>
    <lineage>
        <taxon>Eukaryota</taxon>
        <taxon>Fungi</taxon>
        <taxon>Dikarya</taxon>
        <taxon>Ascomycota</taxon>
        <taxon>Pezizomycotina</taxon>
        <taxon>Eurotiomycetes</taxon>
        <taxon>Chaetothyriomycetidae</taxon>
        <taxon>Chaetothyriales</taxon>
        <taxon>Trichomeriaceae</taxon>
        <taxon>Knufia</taxon>
    </lineage>
</organism>
<reference evidence="2" key="1">
    <citation type="submission" date="2022-10" db="EMBL/GenBank/DDBJ databases">
        <title>Culturing micro-colonial fungi from biological soil crusts in the Mojave desert and describing Neophaeococcomyces mojavensis, and introducing the new genera and species Taxawa tesnikishii.</title>
        <authorList>
            <person name="Kurbessoian T."/>
            <person name="Stajich J.E."/>
        </authorList>
    </citation>
    <scope>NUCLEOTIDE SEQUENCE</scope>
    <source>
        <strain evidence="2">TK_35</strain>
    </source>
</reference>
<dbReference type="Proteomes" id="UP001172681">
    <property type="component" value="Unassembled WGS sequence"/>
</dbReference>
<keyword evidence="1" id="KW-1133">Transmembrane helix</keyword>
<evidence type="ECO:0000256" key="1">
    <source>
        <dbReference type="SAM" id="Phobius"/>
    </source>
</evidence>
<keyword evidence="1" id="KW-0812">Transmembrane</keyword>
<gene>
    <name evidence="2" type="ORF">H2204_012939</name>
</gene>
<keyword evidence="1" id="KW-0472">Membrane</keyword>